<protein>
    <recommendedName>
        <fullName evidence="1">DUF4185 domain-containing protein</fullName>
    </recommendedName>
</protein>
<dbReference type="AlphaFoldDB" id="A0A8J3KY21"/>
<feature type="domain" description="DUF4185" evidence="1">
    <location>
        <begin position="28"/>
        <end position="335"/>
    </location>
</feature>
<sequence length="342" mass="37161">MNPMAEQPFRLAGVTEVRRVSQLTGPDSPNRTDRVAVAGTDLGSMFEADGKVWFVFGDTFGRREPGFTGGGGEQWRSNALAHSTDTDPADGITLDFIVDEQGHAKELLGSEKVDFSEMTVIPTYGFAANGAMYLAYMSVRHWGEPGEWEANHAGLGKSTDHGQTWVKLAAPTWPGDSNFVQVSVAEVGGQLYFWGVTHGRFGGVQLMKVEPAQVEVPGAYRYFAGTAADGSPLWSADRAAARTIVDDTVGELSVVWNEHLQRWLMSYTNGGGAGASLREGLTPWGPWGDAITLVSAADVPGLYSPYMLPRFTADGGRTIYFTLSVWDPYNVFWYRADLVSKA</sequence>
<dbReference type="InterPro" id="IPR025442">
    <property type="entry name" value="DUF4185"/>
</dbReference>
<evidence type="ECO:0000313" key="3">
    <source>
        <dbReference type="Proteomes" id="UP000630887"/>
    </source>
</evidence>
<dbReference type="Proteomes" id="UP000630887">
    <property type="component" value="Unassembled WGS sequence"/>
</dbReference>
<dbReference type="EMBL" id="BONI01000045">
    <property type="protein sequence ID" value="GIG08263.1"/>
    <property type="molecule type" value="Genomic_DNA"/>
</dbReference>
<comment type="caution">
    <text evidence="2">The sequence shown here is derived from an EMBL/GenBank/DDBJ whole genome shotgun (WGS) entry which is preliminary data.</text>
</comment>
<keyword evidence="3" id="KW-1185">Reference proteome</keyword>
<dbReference type="Pfam" id="PF13810">
    <property type="entry name" value="DUF4185"/>
    <property type="match status" value="1"/>
</dbReference>
<proteinExistence type="predicted"/>
<reference evidence="2 3" key="1">
    <citation type="submission" date="2021-01" db="EMBL/GenBank/DDBJ databases">
        <title>Whole genome shotgun sequence of Catellatospora coxensis NBRC 107359.</title>
        <authorList>
            <person name="Komaki H."/>
            <person name="Tamura T."/>
        </authorList>
    </citation>
    <scope>NUCLEOTIDE SEQUENCE [LARGE SCALE GENOMIC DNA]</scope>
    <source>
        <strain evidence="2 3">NBRC 107359</strain>
    </source>
</reference>
<gene>
    <name evidence="2" type="ORF">Cco03nite_49630</name>
</gene>
<name>A0A8J3KY21_9ACTN</name>
<evidence type="ECO:0000259" key="1">
    <source>
        <dbReference type="Pfam" id="PF13810"/>
    </source>
</evidence>
<evidence type="ECO:0000313" key="2">
    <source>
        <dbReference type="EMBL" id="GIG08263.1"/>
    </source>
</evidence>
<organism evidence="2 3">
    <name type="scientific">Catellatospora coxensis</name>
    <dbReference type="NCBI Taxonomy" id="310354"/>
    <lineage>
        <taxon>Bacteria</taxon>
        <taxon>Bacillati</taxon>
        <taxon>Actinomycetota</taxon>
        <taxon>Actinomycetes</taxon>
        <taxon>Micromonosporales</taxon>
        <taxon>Micromonosporaceae</taxon>
        <taxon>Catellatospora</taxon>
    </lineage>
</organism>
<accession>A0A8J3KY21</accession>
<dbReference type="RefSeq" id="WP_203694581.1">
    <property type="nucleotide sequence ID" value="NZ_BAAALC010000002.1"/>
</dbReference>